<dbReference type="SMART" id="SM00422">
    <property type="entry name" value="HTH_MERR"/>
    <property type="match status" value="1"/>
</dbReference>
<evidence type="ECO:0000256" key="3">
    <source>
        <dbReference type="ARBA" id="ARBA00023125"/>
    </source>
</evidence>
<gene>
    <name evidence="7" type="ORF">EPA93_20750</name>
</gene>
<dbReference type="Proteomes" id="UP000290365">
    <property type="component" value="Chromosome"/>
</dbReference>
<dbReference type="InterPro" id="IPR000551">
    <property type="entry name" value="MerR-type_HTH_dom"/>
</dbReference>
<feature type="coiled-coil region" evidence="5">
    <location>
        <begin position="146"/>
        <end position="180"/>
    </location>
</feature>
<name>A0A4P6JTR0_KTERU</name>
<evidence type="ECO:0000256" key="2">
    <source>
        <dbReference type="ARBA" id="ARBA00023015"/>
    </source>
</evidence>
<keyword evidence="2" id="KW-0805">Transcription regulation</keyword>
<dbReference type="Pfam" id="PF13411">
    <property type="entry name" value="MerR_1"/>
    <property type="match status" value="1"/>
</dbReference>
<keyword evidence="1" id="KW-0678">Repressor</keyword>
<feature type="domain" description="HTH merR-type" evidence="6">
    <location>
        <begin position="41"/>
        <end position="111"/>
    </location>
</feature>
<dbReference type="InterPro" id="IPR009061">
    <property type="entry name" value="DNA-bd_dom_put_sf"/>
</dbReference>
<dbReference type="PANTHER" id="PTHR30204">
    <property type="entry name" value="REDOX-CYCLING DRUG-SENSING TRANSCRIPTIONAL ACTIVATOR SOXR"/>
    <property type="match status" value="1"/>
</dbReference>
<evidence type="ECO:0000256" key="5">
    <source>
        <dbReference type="SAM" id="Coils"/>
    </source>
</evidence>
<dbReference type="InterPro" id="IPR047057">
    <property type="entry name" value="MerR_fam"/>
</dbReference>
<dbReference type="GO" id="GO:0003700">
    <property type="term" value="F:DNA-binding transcription factor activity"/>
    <property type="evidence" value="ECO:0007669"/>
    <property type="project" value="InterPro"/>
</dbReference>
<dbReference type="Gene3D" id="1.10.1660.10">
    <property type="match status" value="1"/>
</dbReference>
<keyword evidence="3" id="KW-0238">DNA-binding</keyword>
<evidence type="ECO:0000259" key="6">
    <source>
        <dbReference type="PROSITE" id="PS50937"/>
    </source>
</evidence>
<dbReference type="EMBL" id="CP035758">
    <property type="protein sequence ID" value="QBD78296.1"/>
    <property type="molecule type" value="Genomic_DNA"/>
</dbReference>
<keyword evidence="4" id="KW-0804">Transcription</keyword>
<dbReference type="PANTHER" id="PTHR30204:SF69">
    <property type="entry name" value="MERR-FAMILY TRANSCRIPTIONAL REGULATOR"/>
    <property type="match status" value="1"/>
</dbReference>
<dbReference type="PRINTS" id="PR00040">
    <property type="entry name" value="HTHMERR"/>
</dbReference>
<dbReference type="OrthoDB" id="9791488at2"/>
<evidence type="ECO:0000256" key="4">
    <source>
        <dbReference type="ARBA" id="ARBA00023163"/>
    </source>
</evidence>
<evidence type="ECO:0000256" key="1">
    <source>
        <dbReference type="ARBA" id="ARBA00022491"/>
    </source>
</evidence>
<dbReference type="AlphaFoldDB" id="A0A4P6JTR0"/>
<keyword evidence="5" id="KW-0175">Coiled coil</keyword>
<keyword evidence="8" id="KW-1185">Reference proteome</keyword>
<dbReference type="PROSITE" id="PS50937">
    <property type="entry name" value="HTH_MERR_2"/>
    <property type="match status" value="1"/>
</dbReference>
<accession>A0A4P6JTR0</accession>
<dbReference type="KEGG" id="kbs:EPA93_20750"/>
<sequence>MFSPNINSINSILLFVVKGRCAVVAADEKQQERANIDTTSLHTIEQVSIRTGLTKRTLRYYEEVGLLPPTGRTEGNYRRYTEDDVQRLLRIKELRDLLGVSLTDIRKLLEVEDERGQIKLAYRQETDAATKIAQLDRADELIREQLHLIEQKIAGLEQMHADLQARLERHARKREDLNHEI</sequence>
<organism evidence="7 8">
    <name type="scientific">Ktedonosporobacter rubrisoli</name>
    <dbReference type="NCBI Taxonomy" id="2509675"/>
    <lineage>
        <taxon>Bacteria</taxon>
        <taxon>Bacillati</taxon>
        <taxon>Chloroflexota</taxon>
        <taxon>Ktedonobacteria</taxon>
        <taxon>Ktedonobacterales</taxon>
        <taxon>Ktedonosporobacteraceae</taxon>
        <taxon>Ktedonosporobacter</taxon>
    </lineage>
</organism>
<dbReference type="SUPFAM" id="SSF46955">
    <property type="entry name" value="Putative DNA-binding domain"/>
    <property type="match status" value="1"/>
</dbReference>
<dbReference type="GO" id="GO:0003677">
    <property type="term" value="F:DNA binding"/>
    <property type="evidence" value="ECO:0007669"/>
    <property type="project" value="UniProtKB-KW"/>
</dbReference>
<reference evidence="7 8" key="1">
    <citation type="submission" date="2019-01" db="EMBL/GenBank/DDBJ databases">
        <title>Ktedonosporobacter rubrisoli SCAWS-G2.</title>
        <authorList>
            <person name="Huang Y."/>
            <person name="Yan B."/>
        </authorList>
    </citation>
    <scope>NUCLEOTIDE SEQUENCE [LARGE SCALE GENOMIC DNA]</scope>
    <source>
        <strain evidence="7 8">SCAWS-G2</strain>
    </source>
</reference>
<evidence type="ECO:0000313" key="7">
    <source>
        <dbReference type="EMBL" id="QBD78296.1"/>
    </source>
</evidence>
<proteinExistence type="predicted"/>
<protein>
    <submittedName>
        <fullName evidence="7">MerR family transcriptional regulator</fullName>
    </submittedName>
</protein>
<evidence type="ECO:0000313" key="8">
    <source>
        <dbReference type="Proteomes" id="UP000290365"/>
    </source>
</evidence>